<dbReference type="EMBL" id="LDSE01000057">
    <property type="protein sequence ID" value="KTS64766.1"/>
    <property type="molecule type" value="Genomic_DNA"/>
</dbReference>
<gene>
    <name evidence="1" type="ORF">SA3R_22160</name>
</gene>
<accession>A0A8E1V778</accession>
<proteinExistence type="predicted"/>
<dbReference type="Proteomes" id="UP000071979">
    <property type="component" value="Unassembled WGS sequence"/>
</dbReference>
<evidence type="ECO:0000313" key="1">
    <source>
        <dbReference type="EMBL" id="KTS64766.1"/>
    </source>
</evidence>
<evidence type="ECO:0000313" key="2">
    <source>
        <dbReference type="Proteomes" id="UP000071979"/>
    </source>
</evidence>
<comment type="caution">
    <text evidence="1">The sequence shown here is derived from an EMBL/GenBank/DDBJ whole genome shotgun (WGS) entry which is preliminary data.</text>
</comment>
<sequence>PLGLTLSDVVEAGQQGLFIDDGKTQLRVSGQAGDSVQLSDILPEGEAVSGWTQQTGTVTIAGNQYHVFSHGDAELLVQDGVKIELM</sequence>
<organism evidence="1 2">
    <name type="scientific">Pantoea dispersa</name>
    <dbReference type="NCBI Taxonomy" id="59814"/>
    <lineage>
        <taxon>Bacteria</taxon>
        <taxon>Pseudomonadati</taxon>
        <taxon>Pseudomonadota</taxon>
        <taxon>Gammaproteobacteria</taxon>
        <taxon>Enterobacterales</taxon>
        <taxon>Erwiniaceae</taxon>
        <taxon>Pantoea</taxon>
    </lineage>
</organism>
<protein>
    <submittedName>
        <fullName evidence="1">Uncharacterized protein</fullName>
    </submittedName>
</protein>
<dbReference type="AlphaFoldDB" id="A0A8E1V778"/>
<name>A0A8E1V778_9GAMM</name>
<feature type="non-terminal residue" evidence="1">
    <location>
        <position position="1"/>
    </location>
</feature>
<reference evidence="1 2" key="1">
    <citation type="journal article" date="2016" name="Front. Microbiol.">
        <title>Genomic Resource of Rice Seed Associated Bacteria.</title>
        <authorList>
            <person name="Midha S."/>
            <person name="Bansal K."/>
            <person name="Sharma S."/>
            <person name="Kumar N."/>
            <person name="Patil P.P."/>
            <person name="Chaudhry V."/>
            <person name="Patil P.B."/>
        </authorList>
    </citation>
    <scope>NUCLEOTIDE SEQUENCE [LARGE SCALE GENOMIC DNA]</scope>
    <source>
        <strain evidence="1 2">SA3</strain>
    </source>
</reference>